<dbReference type="InterPro" id="IPR000742">
    <property type="entry name" value="EGF"/>
</dbReference>
<keyword evidence="4" id="KW-0067">ATP-binding</keyword>
<reference evidence="8" key="1">
    <citation type="submission" date="2020-05" db="EMBL/GenBank/DDBJ databases">
        <title>WGS assembly of Panicum virgatum.</title>
        <authorList>
            <person name="Lovell J.T."/>
            <person name="Jenkins J."/>
            <person name="Shu S."/>
            <person name="Juenger T.E."/>
            <person name="Schmutz J."/>
        </authorList>
    </citation>
    <scope>NUCLEOTIDE SEQUENCE</scope>
    <source>
        <strain evidence="8">AP13</strain>
    </source>
</reference>
<feature type="domain" description="Protein kinase" evidence="7">
    <location>
        <begin position="390"/>
        <end position="660"/>
    </location>
</feature>
<comment type="caution">
    <text evidence="8">The sequence shown here is derived from an EMBL/GenBank/DDBJ whole genome shotgun (WGS) entry which is preliminary data.</text>
</comment>
<evidence type="ECO:0000256" key="3">
    <source>
        <dbReference type="ARBA" id="ARBA00022741"/>
    </source>
</evidence>
<evidence type="ECO:0000313" key="8">
    <source>
        <dbReference type="EMBL" id="KAG2604133.1"/>
    </source>
</evidence>
<dbReference type="InterPro" id="IPR045274">
    <property type="entry name" value="WAK-like"/>
</dbReference>
<evidence type="ECO:0000313" key="9">
    <source>
        <dbReference type="Proteomes" id="UP000823388"/>
    </source>
</evidence>
<dbReference type="Pfam" id="PF00069">
    <property type="entry name" value="Pkinase"/>
    <property type="match status" value="1"/>
</dbReference>
<evidence type="ECO:0000256" key="1">
    <source>
        <dbReference type="ARBA" id="ARBA00004479"/>
    </source>
</evidence>
<dbReference type="InterPro" id="IPR011009">
    <property type="entry name" value="Kinase-like_dom_sf"/>
</dbReference>
<protein>
    <recommendedName>
        <fullName evidence="7">Protein kinase domain-containing protein</fullName>
    </recommendedName>
</protein>
<gene>
    <name evidence="8" type="ORF">PVAP13_4NG047500</name>
</gene>
<dbReference type="SUPFAM" id="SSF56112">
    <property type="entry name" value="Protein kinase-like (PK-like)"/>
    <property type="match status" value="1"/>
</dbReference>
<dbReference type="PROSITE" id="PS50011">
    <property type="entry name" value="PROTEIN_KINASE_DOM"/>
    <property type="match status" value="1"/>
</dbReference>
<dbReference type="Pfam" id="PF13947">
    <property type="entry name" value="GUB_WAK_bind"/>
    <property type="match status" value="1"/>
</dbReference>
<dbReference type="GO" id="GO:0005886">
    <property type="term" value="C:plasma membrane"/>
    <property type="evidence" value="ECO:0007669"/>
    <property type="project" value="TreeGrafter"/>
</dbReference>
<dbReference type="InterPro" id="IPR000719">
    <property type="entry name" value="Prot_kinase_dom"/>
</dbReference>
<comment type="subcellular location">
    <subcellularLocation>
        <location evidence="1">Membrane</location>
        <topology evidence="1">Single-pass type I membrane protein</topology>
    </subcellularLocation>
</comment>
<evidence type="ECO:0000256" key="2">
    <source>
        <dbReference type="ARBA" id="ARBA00022729"/>
    </source>
</evidence>
<accession>A0A8T0T4D4</accession>
<sequence>MAATLILQHSTTAADWAAGAGNSSLAKPGCRDKCGNVSTPYPFCIGKDCFREGFEVLCPPDDVPILNTSGTPLLEINLNFGEARIQNNISQACNITKFNMVLGASIPVQRFFMVSRTRNIFTAIGCSTIALIAGEIQTPIEEDGGFIFDGISACGSFYTEDIIDNTTKDCSGSGCCQTAIPRNLKSFFPVFLNNSLLGAQNFSSCSYAFIAEIGWFTFDPSYVTSQNLQNQFGFGPPLVLDWVAGNGSCEAAKKMGSSYPCVDANSECVDVPRGPGYRCNCSTGYEGNPYLAGGCGGINECDYPSMYPCINGTCINIIGSYNCTSIGFILLVICISALLIVRQKRQLAKEKEKFFKQNGGHILYQQILSKQIDTVTLFTTEVLKKATHNYDRSREQGRGGHGTVYKGILDNNKVIPVKRSKIMNVVHTEEFVQEIIILSQLNHRNVVRLVGCCLEVEVPVLVYEFIPNGNLSQLIHGYNDSRRLPVSLKDRLRIAQESAEALEYLHVSINHSIVHGDVKSLNILLDENYMAKFNSIMTMVQGTLGYLDPEYLQERKLTEKSDVYSFGVVLLELITRKKAIYFDGHEEKNLATSFLQALKDNRVENMLDTSITGVGMEELFQEVGELACRCLSVKGDERPCMTQVADKLKAVRSTWREALLLLHNETEQHVAVELATSSSSFGLPPSMYLTAGMMGLDVEATR</sequence>
<dbReference type="GO" id="GO:0005524">
    <property type="term" value="F:ATP binding"/>
    <property type="evidence" value="ECO:0007669"/>
    <property type="project" value="UniProtKB-KW"/>
</dbReference>
<evidence type="ECO:0000256" key="6">
    <source>
        <dbReference type="ARBA" id="ARBA00023180"/>
    </source>
</evidence>
<keyword evidence="6" id="KW-0325">Glycoprotein</keyword>
<organism evidence="8 9">
    <name type="scientific">Panicum virgatum</name>
    <name type="common">Blackwell switchgrass</name>
    <dbReference type="NCBI Taxonomy" id="38727"/>
    <lineage>
        <taxon>Eukaryota</taxon>
        <taxon>Viridiplantae</taxon>
        <taxon>Streptophyta</taxon>
        <taxon>Embryophyta</taxon>
        <taxon>Tracheophyta</taxon>
        <taxon>Spermatophyta</taxon>
        <taxon>Magnoliopsida</taxon>
        <taxon>Liliopsida</taxon>
        <taxon>Poales</taxon>
        <taxon>Poaceae</taxon>
        <taxon>PACMAD clade</taxon>
        <taxon>Panicoideae</taxon>
        <taxon>Panicodae</taxon>
        <taxon>Paniceae</taxon>
        <taxon>Panicinae</taxon>
        <taxon>Panicum</taxon>
        <taxon>Panicum sect. Hiantes</taxon>
    </lineage>
</organism>
<dbReference type="Gene3D" id="2.10.25.10">
    <property type="entry name" value="Laminin"/>
    <property type="match status" value="1"/>
</dbReference>
<dbReference type="Proteomes" id="UP000823388">
    <property type="component" value="Chromosome 4N"/>
</dbReference>
<dbReference type="AlphaFoldDB" id="A0A8T0T4D4"/>
<evidence type="ECO:0000256" key="5">
    <source>
        <dbReference type="ARBA" id="ARBA00023157"/>
    </source>
</evidence>
<dbReference type="PROSITE" id="PS00108">
    <property type="entry name" value="PROTEIN_KINASE_ST"/>
    <property type="match status" value="1"/>
</dbReference>
<name>A0A8T0T4D4_PANVG</name>
<dbReference type="InterPro" id="IPR008271">
    <property type="entry name" value="Ser/Thr_kinase_AS"/>
</dbReference>
<dbReference type="Gene3D" id="3.30.200.20">
    <property type="entry name" value="Phosphorylase Kinase, domain 1"/>
    <property type="match status" value="1"/>
</dbReference>
<dbReference type="Gene3D" id="1.10.510.10">
    <property type="entry name" value="Transferase(Phosphotransferase) domain 1"/>
    <property type="match status" value="1"/>
</dbReference>
<dbReference type="EMBL" id="CM029044">
    <property type="protein sequence ID" value="KAG2604133.1"/>
    <property type="molecule type" value="Genomic_DNA"/>
</dbReference>
<dbReference type="SMART" id="SM00181">
    <property type="entry name" value="EGF"/>
    <property type="match status" value="2"/>
</dbReference>
<proteinExistence type="predicted"/>
<dbReference type="GO" id="GO:0007166">
    <property type="term" value="P:cell surface receptor signaling pathway"/>
    <property type="evidence" value="ECO:0007669"/>
    <property type="project" value="InterPro"/>
</dbReference>
<dbReference type="CDD" id="cd00054">
    <property type="entry name" value="EGF_CA"/>
    <property type="match status" value="1"/>
</dbReference>
<keyword evidence="3" id="KW-0547">Nucleotide-binding</keyword>
<dbReference type="InterPro" id="IPR025287">
    <property type="entry name" value="WAK_GUB"/>
</dbReference>
<evidence type="ECO:0000256" key="4">
    <source>
        <dbReference type="ARBA" id="ARBA00022840"/>
    </source>
</evidence>
<dbReference type="SMART" id="SM00220">
    <property type="entry name" value="S_TKc"/>
    <property type="match status" value="1"/>
</dbReference>
<keyword evidence="2" id="KW-0732">Signal</keyword>
<evidence type="ECO:0000259" key="7">
    <source>
        <dbReference type="PROSITE" id="PS50011"/>
    </source>
</evidence>
<dbReference type="GO" id="GO:0004674">
    <property type="term" value="F:protein serine/threonine kinase activity"/>
    <property type="evidence" value="ECO:0007669"/>
    <property type="project" value="TreeGrafter"/>
</dbReference>
<keyword evidence="9" id="KW-1185">Reference proteome</keyword>
<dbReference type="FunFam" id="1.10.510.10:FF:000084">
    <property type="entry name" value="Wall-associated receptor kinase 2"/>
    <property type="match status" value="1"/>
</dbReference>
<dbReference type="PANTHER" id="PTHR27005">
    <property type="entry name" value="WALL-ASSOCIATED RECEPTOR KINASE-LIKE 21"/>
    <property type="match status" value="1"/>
</dbReference>
<keyword evidence="5" id="KW-1015">Disulfide bond</keyword>
<dbReference type="GO" id="GO:0030247">
    <property type="term" value="F:polysaccharide binding"/>
    <property type="evidence" value="ECO:0007669"/>
    <property type="project" value="InterPro"/>
</dbReference>
<dbReference type="PANTHER" id="PTHR27005:SF503">
    <property type="entry name" value="OS06G0142500 PROTEIN"/>
    <property type="match status" value="1"/>
</dbReference>